<dbReference type="RefSeq" id="WP_119762158.1">
    <property type="nucleotide sequence ID" value="NZ_QYUM01000003.1"/>
</dbReference>
<keyword evidence="3" id="KW-0862">Zinc</keyword>
<evidence type="ECO:0000313" key="7">
    <source>
        <dbReference type="Proteomes" id="UP000286100"/>
    </source>
</evidence>
<keyword evidence="2" id="KW-0479">Metal-binding</keyword>
<dbReference type="PANTHER" id="PTHR33337:SF40">
    <property type="entry name" value="CENP-V_GFA DOMAIN-CONTAINING PROTEIN-RELATED"/>
    <property type="match status" value="1"/>
</dbReference>
<dbReference type="InterPro" id="IPR011057">
    <property type="entry name" value="Mss4-like_sf"/>
</dbReference>
<keyword evidence="7" id="KW-1185">Reference proteome</keyword>
<keyword evidence="4" id="KW-0456">Lyase</keyword>
<evidence type="ECO:0000313" key="6">
    <source>
        <dbReference type="EMBL" id="RJF90733.1"/>
    </source>
</evidence>
<evidence type="ECO:0000256" key="1">
    <source>
        <dbReference type="ARBA" id="ARBA00005495"/>
    </source>
</evidence>
<evidence type="ECO:0000256" key="3">
    <source>
        <dbReference type="ARBA" id="ARBA00022833"/>
    </source>
</evidence>
<sequence>MLEGGCHCGAVRYQVSGTPAHNALCHCTDCRRSAGAPLVGWALFAADAVNVTRGEPRIYASSEDGRRHFCTACGTGLFYTNDAIFPGMIDIQSATLDDPDALGPPSAQIQVAERIGWMADMHSLPIFERYPPIDA</sequence>
<gene>
    <name evidence="6" type="ORF">D3876_11055</name>
</gene>
<dbReference type="Pfam" id="PF04828">
    <property type="entry name" value="GFA"/>
    <property type="match status" value="1"/>
</dbReference>
<dbReference type="OrthoDB" id="7186766at2"/>
<organism evidence="6 7">
    <name type="scientific">Sphingomonas cavernae</name>
    <dbReference type="NCBI Taxonomy" id="2320861"/>
    <lineage>
        <taxon>Bacteria</taxon>
        <taxon>Pseudomonadati</taxon>
        <taxon>Pseudomonadota</taxon>
        <taxon>Alphaproteobacteria</taxon>
        <taxon>Sphingomonadales</taxon>
        <taxon>Sphingomonadaceae</taxon>
        <taxon>Sphingomonas</taxon>
    </lineage>
</organism>
<dbReference type="SUPFAM" id="SSF51316">
    <property type="entry name" value="Mss4-like"/>
    <property type="match status" value="1"/>
</dbReference>
<evidence type="ECO:0000256" key="4">
    <source>
        <dbReference type="ARBA" id="ARBA00023239"/>
    </source>
</evidence>
<dbReference type="EMBL" id="QYUM01000003">
    <property type="protein sequence ID" value="RJF90733.1"/>
    <property type="molecule type" value="Genomic_DNA"/>
</dbReference>
<dbReference type="PANTHER" id="PTHR33337">
    <property type="entry name" value="GFA DOMAIN-CONTAINING PROTEIN"/>
    <property type="match status" value="1"/>
</dbReference>
<comment type="similarity">
    <text evidence="1">Belongs to the Gfa family.</text>
</comment>
<feature type="domain" description="CENP-V/GFA" evidence="5">
    <location>
        <begin position="2"/>
        <end position="118"/>
    </location>
</feature>
<evidence type="ECO:0000256" key="2">
    <source>
        <dbReference type="ARBA" id="ARBA00022723"/>
    </source>
</evidence>
<dbReference type="Proteomes" id="UP000286100">
    <property type="component" value="Unassembled WGS sequence"/>
</dbReference>
<dbReference type="GO" id="GO:0016846">
    <property type="term" value="F:carbon-sulfur lyase activity"/>
    <property type="evidence" value="ECO:0007669"/>
    <property type="project" value="InterPro"/>
</dbReference>
<dbReference type="GO" id="GO:0046872">
    <property type="term" value="F:metal ion binding"/>
    <property type="evidence" value="ECO:0007669"/>
    <property type="project" value="UniProtKB-KW"/>
</dbReference>
<evidence type="ECO:0000259" key="5">
    <source>
        <dbReference type="PROSITE" id="PS51891"/>
    </source>
</evidence>
<dbReference type="PROSITE" id="PS51891">
    <property type="entry name" value="CENP_V_GFA"/>
    <property type="match status" value="1"/>
</dbReference>
<protein>
    <submittedName>
        <fullName evidence="6">GFA family protein</fullName>
    </submittedName>
</protein>
<reference evidence="6 7" key="1">
    <citation type="submission" date="2018-09" db="EMBL/GenBank/DDBJ databases">
        <authorList>
            <person name="Zhu H."/>
        </authorList>
    </citation>
    <scope>NUCLEOTIDE SEQUENCE [LARGE SCALE GENOMIC DNA]</scope>
    <source>
        <strain evidence="6 7">K2R01-6</strain>
    </source>
</reference>
<proteinExistence type="inferred from homology"/>
<comment type="caution">
    <text evidence="6">The sequence shown here is derived from an EMBL/GenBank/DDBJ whole genome shotgun (WGS) entry which is preliminary data.</text>
</comment>
<dbReference type="Gene3D" id="3.90.1590.10">
    <property type="entry name" value="glutathione-dependent formaldehyde- activating enzyme (gfa)"/>
    <property type="match status" value="1"/>
</dbReference>
<dbReference type="InterPro" id="IPR006913">
    <property type="entry name" value="CENP-V/GFA"/>
</dbReference>
<name>A0A418WL24_9SPHN</name>
<accession>A0A418WL24</accession>
<dbReference type="AlphaFoldDB" id="A0A418WL24"/>